<dbReference type="Proteomes" id="UP000281406">
    <property type="component" value="Unassembled WGS sequence"/>
</dbReference>
<dbReference type="AlphaFoldDB" id="A0A3N0XYY7"/>
<evidence type="ECO:0000313" key="2">
    <source>
        <dbReference type="Proteomes" id="UP000281406"/>
    </source>
</evidence>
<name>A0A3N0XYY7_ANAGA</name>
<organism evidence="1 2">
    <name type="scientific">Anabarilius grahami</name>
    <name type="common">Kanglang fish</name>
    <name type="synonym">Barilius grahami</name>
    <dbReference type="NCBI Taxonomy" id="495550"/>
    <lineage>
        <taxon>Eukaryota</taxon>
        <taxon>Metazoa</taxon>
        <taxon>Chordata</taxon>
        <taxon>Craniata</taxon>
        <taxon>Vertebrata</taxon>
        <taxon>Euteleostomi</taxon>
        <taxon>Actinopterygii</taxon>
        <taxon>Neopterygii</taxon>
        <taxon>Teleostei</taxon>
        <taxon>Ostariophysi</taxon>
        <taxon>Cypriniformes</taxon>
        <taxon>Xenocyprididae</taxon>
        <taxon>Xenocypridinae</taxon>
        <taxon>Xenocypridinae incertae sedis</taxon>
        <taxon>Anabarilius</taxon>
    </lineage>
</organism>
<keyword evidence="2" id="KW-1185">Reference proteome</keyword>
<reference evidence="1 2" key="1">
    <citation type="submission" date="2018-10" db="EMBL/GenBank/DDBJ databases">
        <title>Genome assembly for a Yunnan-Guizhou Plateau 3E fish, Anabarilius grahami (Regan), and its evolutionary and genetic applications.</title>
        <authorList>
            <person name="Jiang W."/>
        </authorList>
    </citation>
    <scope>NUCLEOTIDE SEQUENCE [LARGE SCALE GENOMIC DNA]</scope>
    <source>
        <strain evidence="1">AG-KIZ</strain>
        <tissue evidence="1">Muscle</tissue>
    </source>
</reference>
<accession>A0A3N0XYY7</accession>
<sequence length="206" mass="22366">MSLSVEILTPLSSDKSVTVVMDILSKEKSKPLSTLYVFNFIPPRRTEAKEMHFKCSPKGRIGLWALKQTYGLERALEKNHGLENSVAQTHKMANTITGSAINSGTTCETPRLGTTAEMSAARTDISGVFSKLEGSLKRLGITLMASDATFITIGNTDVVSMTAGNSGLASMMVGGSNVESMFVNRLWCGSHIVKRLLYGNHRTGRY</sequence>
<protein>
    <submittedName>
        <fullName evidence="1">Uncharacterized protein</fullName>
    </submittedName>
</protein>
<proteinExistence type="predicted"/>
<evidence type="ECO:0000313" key="1">
    <source>
        <dbReference type="EMBL" id="ROK35688.1"/>
    </source>
</evidence>
<gene>
    <name evidence="1" type="ORF">DPX16_17431</name>
</gene>
<dbReference type="EMBL" id="RJVU01057109">
    <property type="protein sequence ID" value="ROK35688.1"/>
    <property type="molecule type" value="Genomic_DNA"/>
</dbReference>
<comment type="caution">
    <text evidence="1">The sequence shown here is derived from an EMBL/GenBank/DDBJ whole genome shotgun (WGS) entry which is preliminary data.</text>
</comment>